<evidence type="ECO:0000256" key="4">
    <source>
        <dbReference type="ARBA" id="ARBA00023157"/>
    </source>
</evidence>
<dbReference type="SMART" id="SM00179">
    <property type="entry name" value="EGF_CA"/>
    <property type="match status" value="1"/>
</dbReference>
<keyword evidence="5" id="KW-0325">Glycoprotein</keyword>
<keyword evidence="11" id="KW-1185">Reference proteome</keyword>
<dbReference type="InterPro" id="IPR000152">
    <property type="entry name" value="EGF-type_Asp/Asn_hydroxyl_site"/>
</dbReference>
<evidence type="ECO:0000313" key="10">
    <source>
        <dbReference type="EMBL" id="CAH1791889.1"/>
    </source>
</evidence>
<keyword evidence="3" id="KW-0677">Repeat</keyword>
<dbReference type="PROSITE" id="PS50022">
    <property type="entry name" value="FA58C_3"/>
    <property type="match status" value="1"/>
</dbReference>
<dbReference type="PROSITE" id="PS50026">
    <property type="entry name" value="EGF_3"/>
    <property type="match status" value="1"/>
</dbReference>
<dbReference type="OrthoDB" id="6084983at2759"/>
<accession>A0A8S4PG66</accession>
<feature type="disulfide bond" evidence="6">
    <location>
        <begin position="179"/>
        <end position="188"/>
    </location>
</feature>
<dbReference type="PROSITE" id="PS01186">
    <property type="entry name" value="EGF_2"/>
    <property type="match status" value="1"/>
</dbReference>
<dbReference type="Pfam" id="PF00754">
    <property type="entry name" value="F5_F8_type_C"/>
    <property type="match status" value="1"/>
</dbReference>
<gene>
    <name evidence="10" type="ORF">OFUS_LOCUS16928</name>
</gene>
<reference evidence="10" key="1">
    <citation type="submission" date="2022-03" db="EMBL/GenBank/DDBJ databases">
        <authorList>
            <person name="Martin C."/>
        </authorList>
    </citation>
    <scope>NUCLEOTIDE SEQUENCE</scope>
</reference>
<evidence type="ECO:0000256" key="5">
    <source>
        <dbReference type="ARBA" id="ARBA00023180"/>
    </source>
</evidence>
<dbReference type="CDD" id="cd00057">
    <property type="entry name" value="FA58C"/>
    <property type="match status" value="1"/>
</dbReference>
<feature type="domain" description="EGF-like" evidence="9">
    <location>
        <begin position="153"/>
        <end position="189"/>
    </location>
</feature>
<evidence type="ECO:0000256" key="6">
    <source>
        <dbReference type="PROSITE-ProRule" id="PRU00076"/>
    </source>
</evidence>
<keyword evidence="2" id="KW-0732">Signal</keyword>
<dbReference type="PROSITE" id="PS00010">
    <property type="entry name" value="ASX_HYDROXYL"/>
    <property type="match status" value="1"/>
</dbReference>
<dbReference type="PRINTS" id="PR00010">
    <property type="entry name" value="EGFBLOOD"/>
</dbReference>
<evidence type="ECO:0000313" key="11">
    <source>
        <dbReference type="Proteomes" id="UP000749559"/>
    </source>
</evidence>
<dbReference type="Proteomes" id="UP000749559">
    <property type="component" value="Unassembled WGS sequence"/>
</dbReference>
<keyword evidence="7" id="KW-0812">Transmembrane</keyword>
<evidence type="ECO:0000256" key="2">
    <source>
        <dbReference type="ARBA" id="ARBA00022729"/>
    </source>
</evidence>
<keyword evidence="1 6" id="KW-0245">EGF-like domain</keyword>
<keyword evidence="7" id="KW-0472">Membrane</keyword>
<dbReference type="InterPro" id="IPR008979">
    <property type="entry name" value="Galactose-bd-like_sf"/>
</dbReference>
<dbReference type="PANTHER" id="PTHR24543:SF325">
    <property type="entry name" value="F5_8 TYPE C DOMAIN-CONTAINING PROTEIN"/>
    <property type="match status" value="1"/>
</dbReference>
<name>A0A8S4PG66_OWEFU</name>
<dbReference type="Pfam" id="PF00008">
    <property type="entry name" value="EGF"/>
    <property type="match status" value="1"/>
</dbReference>
<dbReference type="PROSITE" id="PS00022">
    <property type="entry name" value="EGF_1"/>
    <property type="match status" value="1"/>
</dbReference>
<dbReference type="Gene3D" id="2.10.25.10">
    <property type="entry name" value="Laminin"/>
    <property type="match status" value="1"/>
</dbReference>
<keyword evidence="7" id="KW-1133">Transmembrane helix</keyword>
<evidence type="ECO:0000259" key="9">
    <source>
        <dbReference type="PROSITE" id="PS50026"/>
    </source>
</evidence>
<evidence type="ECO:0000259" key="8">
    <source>
        <dbReference type="PROSITE" id="PS50022"/>
    </source>
</evidence>
<comment type="caution">
    <text evidence="6">Lacks conserved residue(s) required for the propagation of feature annotation.</text>
</comment>
<comment type="caution">
    <text evidence="10">The sequence shown here is derived from an EMBL/GenBank/DDBJ whole genome shotgun (WGS) entry which is preliminary data.</text>
</comment>
<feature type="domain" description="F5/8 type C" evidence="8">
    <location>
        <begin position="193"/>
        <end position="341"/>
    </location>
</feature>
<dbReference type="EMBL" id="CAIIXF020000008">
    <property type="protein sequence ID" value="CAH1791889.1"/>
    <property type="molecule type" value="Genomic_DNA"/>
</dbReference>
<proteinExistence type="predicted"/>
<dbReference type="InterPro" id="IPR000742">
    <property type="entry name" value="EGF"/>
</dbReference>
<dbReference type="FunFam" id="2.10.25.10:FF:000434">
    <property type="entry name" value="Predicted protein"/>
    <property type="match status" value="1"/>
</dbReference>
<dbReference type="InterPro" id="IPR001881">
    <property type="entry name" value="EGF-like_Ca-bd_dom"/>
</dbReference>
<dbReference type="InterPro" id="IPR000421">
    <property type="entry name" value="FA58C"/>
</dbReference>
<evidence type="ECO:0000256" key="1">
    <source>
        <dbReference type="ARBA" id="ARBA00022536"/>
    </source>
</evidence>
<evidence type="ECO:0000256" key="7">
    <source>
        <dbReference type="SAM" id="Phobius"/>
    </source>
</evidence>
<protein>
    <submittedName>
        <fullName evidence="10">Uncharacterized protein</fullName>
    </submittedName>
</protein>
<sequence length="348" mass="38198">MSKNSNTPLPLTPNTVDLTYINLEEVKKQHTAETEAGDFNMGVYATLDVKNPKEINYNPTYANLPEKQEVKSFLVKYKWKIVISGAVIVIMMAQCVINGLASGGVFQGKTEEDIVTTRKEGSTLTTINQKLSNLTENIILWKADILDNLKILAINECSSDPCKNGGNCVNRLNGYQCTCLPGYKGAECDVANCKEQLISGDIYSVGDASITASGYYSTAHVPSRGRLDSQKESGLASCWAPAGGSTDRWIQADLGELMLVTGVLTRGRTDGAYIQWVTSYKFLYGETESSLEEYREILPGNENRYTHATNLIEPPVLARFVRINPQTWHGACCMTFDVLGCPDQAGTM</sequence>
<dbReference type="AlphaFoldDB" id="A0A8S4PG66"/>
<feature type="transmembrane region" description="Helical" evidence="7">
    <location>
        <begin position="81"/>
        <end position="101"/>
    </location>
</feature>
<organism evidence="10 11">
    <name type="scientific">Owenia fusiformis</name>
    <name type="common">Polychaete worm</name>
    <dbReference type="NCBI Taxonomy" id="6347"/>
    <lineage>
        <taxon>Eukaryota</taxon>
        <taxon>Metazoa</taxon>
        <taxon>Spiralia</taxon>
        <taxon>Lophotrochozoa</taxon>
        <taxon>Annelida</taxon>
        <taxon>Polychaeta</taxon>
        <taxon>Sedentaria</taxon>
        <taxon>Canalipalpata</taxon>
        <taxon>Sabellida</taxon>
        <taxon>Oweniida</taxon>
        <taxon>Oweniidae</taxon>
        <taxon>Owenia</taxon>
    </lineage>
</organism>
<dbReference type="SMART" id="SM00181">
    <property type="entry name" value="EGF"/>
    <property type="match status" value="1"/>
</dbReference>
<dbReference type="CDD" id="cd00054">
    <property type="entry name" value="EGF_CA"/>
    <property type="match status" value="1"/>
</dbReference>
<dbReference type="SUPFAM" id="SSF49785">
    <property type="entry name" value="Galactose-binding domain-like"/>
    <property type="match status" value="1"/>
</dbReference>
<dbReference type="PANTHER" id="PTHR24543">
    <property type="entry name" value="MULTICOPPER OXIDASE-RELATED"/>
    <property type="match status" value="1"/>
</dbReference>
<dbReference type="SUPFAM" id="SSF57196">
    <property type="entry name" value="EGF/Laminin"/>
    <property type="match status" value="1"/>
</dbReference>
<evidence type="ECO:0000256" key="3">
    <source>
        <dbReference type="ARBA" id="ARBA00022737"/>
    </source>
</evidence>
<dbReference type="GO" id="GO:0005509">
    <property type="term" value="F:calcium ion binding"/>
    <property type="evidence" value="ECO:0007669"/>
    <property type="project" value="InterPro"/>
</dbReference>
<dbReference type="Gene3D" id="2.60.120.260">
    <property type="entry name" value="Galactose-binding domain-like"/>
    <property type="match status" value="1"/>
</dbReference>
<keyword evidence="4 6" id="KW-1015">Disulfide bond</keyword>
<dbReference type="SMART" id="SM00231">
    <property type="entry name" value="FA58C"/>
    <property type="match status" value="1"/>
</dbReference>